<sequence>MRVIRFFMVFLAMTVVIGVLSAVSGGLIGKSVSGDFSFEANGPRGEAVVIGGGKEGVFFEASENSDEMSYPKTRMQADDGSKVEAGSIEIQAGNARVEVSGGDVKMMSRHGKRHGSGDVAMSWGFNPLKAGVMVGGGLGIMVGLIIGLIVATIDQIVVGTRKSQSSGKRASTG</sequence>
<proteinExistence type="predicted"/>
<name>A0A517YRL4_9BACT</name>
<evidence type="ECO:0000313" key="2">
    <source>
        <dbReference type="EMBL" id="QDU32872.1"/>
    </source>
</evidence>
<reference evidence="2 3" key="1">
    <citation type="submission" date="2019-02" db="EMBL/GenBank/DDBJ databases">
        <title>Deep-cultivation of Planctomycetes and their phenomic and genomic characterization uncovers novel biology.</title>
        <authorList>
            <person name="Wiegand S."/>
            <person name="Jogler M."/>
            <person name="Boedeker C."/>
            <person name="Pinto D."/>
            <person name="Vollmers J."/>
            <person name="Rivas-Marin E."/>
            <person name="Kohn T."/>
            <person name="Peeters S.H."/>
            <person name="Heuer A."/>
            <person name="Rast P."/>
            <person name="Oberbeckmann S."/>
            <person name="Bunk B."/>
            <person name="Jeske O."/>
            <person name="Meyerdierks A."/>
            <person name="Storesund J.E."/>
            <person name="Kallscheuer N."/>
            <person name="Luecker S."/>
            <person name="Lage O.M."/>
            <person name="Pohl T."/>
            <person name="Merkel B.J."/>
            <person name="Hornburger P."/>
            <person name="Mueller R.-W."/>
            <person name="Bruemmer F."/>
            <person name="Labrenz M."/>
            <person name="Spormann A.M."/>
            <person name="Op den Camp H."/>
            <person name="Overmann J."/>
            <person name="Amann R."/>
            <person name="Jetten M.S.M."/>
            <person name="Mascher T."/>
            <person name="Medema M.H."/>
            <person name="Devos D.P."/>
            <person name="Kaster A.-K."/>
            <person name="Ovreas L."/>
            <person name="Rohde M."/>
            <person name="Galperin M.Y."/>
            <person name="Jogler C."/>
        </authorList>
    </citation>
    <scope>NUCLEOTIDE SEQUENCE [LARGE SCALE GENOMIC DNA]</scope>
    <source>
        <strain evidence="2 3">KS4</strain>
    </source>
</reference>
<protein>
    <submittedName>
        <fullName evidence="2">Uncharacterized protein</fullName>
    </submittedName>
</protein>
<gene>
    <name evidence="2" type="ORF">KS4_09110</name>
</gene>
<accession>A0A517YRL4</accession>
<evidence type="ECO:0000313" key="3">
    <source>
        <dbReference type="Proteomes" id="UP000317369"/>
    </source>
</evidence>
<keyword evidence="1" id="KW-0812">Transmembrane</keyword>
<dbReference type="KEGG" id="pcor:KS4_09110"/>
<keyword evidence="1" id="KW-1133">Transmembrane helix</keyword>
<dbReference type="EMBL" id="CP036425">
    <property type="protein sequence ID" value="QDU32872.1"/>
    <property type="molecule type" value="Genomic_DNA"/>
</dbReference>
<keyword evidence="1" id="KW-0472">Membrane</keyword>
<dbReference type="AlphaFoldDB" id="A0A517YRL4"/>
<feature type="transmembrane region" description="Helical" evidence="1">
    <location>
        <begin position="130"/>
        <end position="153"/>
    </location>
</feature>
<dbReference type="RefSeq" id="WP_145075099.1">
    <property type="nucleotide sequence ID" value="NZ_CP036425.1"/>
</dbReference>
<organism evidence="2 3">
    <name type="scientific">Poriferisphaera corsica</name>
    <dbReference type="NCBI Taxonomy" id="2528020"/>
    <lineage>
        <taxon>Bacteria</taxon>
        <taxon>Pseudomonadati</taxon>
        <taxon>Planctomycetota</taxon>
        <taxon>Phycisphaerae</taxon>
        <taxon>Phycisphaerales</taxon>
        <taxon>Phycisphaeraceae</taxon>
        <taxon>Poriferisphaera</taxon>
    </lineage>
</organism>
<dbReference type="Proteomes" id="UP000317369">
    <property type="component" value="Chromosome"/>
</dbReference>
<keyword evidence="3" id="KW-1185">Reference proteome</keyword>
<evidence type="ECO:0000256" key="1">
    <source>
        <dbReference type="SAM" id="Phobius"/>
    </source>
</evidence>